<sequence>MAFGDAFYGDLTQWGYSERQRNGIADGVRRGLRAALAIGLSGNPAGAAEPPPPRIRDADLPAVGSFHG</sequence>
<dbReference type="AlphaFoldDB" id="A0A089NTN6"/>
<organism evidence="2 3">
    <name type="scientific">Methylobacterium oryzae CBMB20</name>
    <dbReference type="NCBI Taxonomy" id="693986"/>
    <lineage>
        <taxon>Bacteria</taxon>
        <taxon>Pseudomonadati</taxon>
        <taxon>Pseudomonadota</taxon>
        <taxon>Alphaproteobacteria</taxon>
        <taxon>Hyphomicrobiales</taxon>
        <taxon>Methylobacteriaceae</taxon>
        <taxon>Methylobacterium</taxon>
    </lineage>
</organism>
<evidence type="ECO:0000256" key="1">
    <source>
        <dbReference type="SAM" id="MobiDB-lite"/>
    </source>
</evidence>
<keyword evidence="3" id="KW-1185">Reference proteome</keyword>
<protein>
    <submittedName>
        <fullName evidence="2">Protein of unassigned function</fullName>
    </submittedName>
</protein>
<evidence type="ECO:0000313" key="2">
    <source>
        <dbReference type="EMBL" id="AIQ90782.1"/>
    </source>
</evidence>
<reference evidence="2 3" key="1">
    <citation type="journal article" date="2014" name="PLoS ONE">
        <title>Genome Information of Methylobacterium oryzae, a Plant-Probiotic Methylotroph in the Phyllosphere.</title>
        <authorList>
            <person name="Kwak M.J."/>
            <person name="Jeong H."/>
            <person name="Madhaiyan M."/>
            <person name="Lee Y."/>
            <person name="Sa T.M."/>
            <person name="Oh T.K."/>
            <person name="Kim J.F."/>
        </authorList>
    </citation>
    <scope>NUCLEOTIDE SEQUENCE [LARGE SCALE GENOMIC DNA]</scope>
    <source>
        <strain evidence="2 3">CBMB20</strain>
    </source>
</reference>
<feature type="region of interest" description="Disordered" evidence="1">
    <location>
        <begin position="41"/>
        <end position="68"/>
    </location>
</feature>
<name>A0A089NTN6_9HYPH</name>
<dbReference type="HOGENOM" id="CLU_2789176_0_0_5"/>
<proteinExistence type="predicted"/>
<dbReference type="Proteomes" id="UP000029492">
    <property type="component" value="Chromosome"/>
</dbReference>
<dbReference type="EMBL" id="CP003811">
    <property type="protein sequence ID" value="AIQ90782.1"/>
    <property type="molecule type" value="Genomic_DNA"/>
</dbReference>
<dbReference type="eggNOG" id="ENOG5030WPQ">
    <property type="taxonomic scope" value="Bacteria"/>
</dbReference>
<accession>A0A089NTN6</accession>
<dbReference type="KEGG" id="mor:MOC_3027"/>
<gene>
    <name evidence="2" type="ORF">MOC_3027</name>
</gene>
<evidence type="ECO:0000313" key="3">
    <source>
        <dbReference type="Proteomes" id="UP000029492"/>
    </source>
</evidence>